<dbReference type="PANTHER" id="PTHR10680">
    <property type="entry name" value="PEPTIDYL-GLYCINE ALPHA-AMIDATING MONOOXYGENASE"/>
    <property type="match status" value="1"/>
</dbReference>
<name>A0A1A3NYJ9_MYCAS</name>
<dbReference type="Gene3D" id="2.120.10.30">
    <property type="entry name" value="TolB, C-terminal domain"/>
    <property type="match status" value="1"/>
</dbReference>
<dbReference type="PANTHER" id="PTHR10680:SF14">
    <property type="entry name" value="PEPTIDYL-GLYCINE ALPHA-AMIDATING MONOOXYGENASE"/>
    <property type="match status" value="1"/>
</dbReference>
<keyword evidence="4" id="KW-1133">Transmembrane helix</keyword>
<feature type="transmembrane region" description="Helical" evidence="4">
    <location>
        <begin position="233"/>
        <end position="254"/>
    </location>
</feature>
<keyword evidence="1" id="KW-0732">Signal</keyword>
<evidence type="ECO:0008006" key="7">
    <source>
        <dbReference type="Google" id="ProtNLM"/>
    </source>
</evidence>
<evidence type="ECO:0000313" key="5">
    <source>
        <dbReference type="EMBL" id="OBK27016.1"/>
    </source>
</evidence>
<dbReference type="Proteomes" id="UP000093928">
    <property type="component" value="Unassembled WGS sequence"/>
</dbReference>
<evidence type="ECO:0000256" key="2">
    <source>
        <dbReference type="ARBA" id="ARBA00023180"/>
    </source>
</evidence>
<feature type="region of interest" description="Disordered" evidence="3">
    <location>
        <begin position="261"/>
        <end position="284"/>
    </location>
</feature>
<dbReference type="SUPFAM" id="SSF56112">
    <property type="entry name" value="Protein kinase-like (PK-like)"/>
    <property type="match status" value="1"/>
</dbReference>
<comment type="caution">
    <text evidence="5">The sequence shown here is derived from an EMBL/GenBank/DDBJ whole genome shotgun (WGS) entry which is preliminary data.</text>
</comment>
<dbReference type="InterPro" id="IPR011009">
    <property type="entry name" value="Kinase-like_dom_sf"/>
</dbReference>
<feature type="region of interest" description="Disordered" evidence="3">
    <location>
        <begin position="157"/>
        <end position="227"/>
    </location>
</feature>
<organism evidence="5 6">
    <name type="scientific">Mycobacterium asiaticum</name>
    <dbReference type="NCBI Taxonomy" id="1790"/>
    <lineage>
        <taxon>Bacteria</taxon>
        <taxon>Bacillati</taxon>
        <taxon>Actinomycetota</taxon>
        <taxon>Actinomycetes</taxon>
        <taxon>Mycobacteriales</taxon>
        <taxon>Mycobacteriaceae</taxon>
        <taxon>Mycobacterium</taxon>
    </lineage>
</organism>
<feature type="compositionally biased region" description="Polar residues" evidence="3">
    <location>
        <begin position="182"/>
        <end position="197"/>
    </location>
</feature>
<evidence type="ECO:0000256" key="4">
    <source>
        <dbReference type="SAM" id="Phobius"/>
    </source>
</evidence>
<dbReference type="AlphaFoldDB" id="A0A1A3NYJ9"/>
<keyword evidence="4" id="KW-0812">Transmembrane</keyword>
<evidence type="ECO:0000313" key="6">
    <source>
        <dbReference type="Proteomes" id="UP000093928"/>
    </source>
</evidence>
<keyword evidence="2" id="KW-0325">Glycoprotein</keyword>
<gene>
    <name evidence="5" type="ORF">A5634_24030</name>
</gene>
<dbReference type="SUPFAM" id="SSF101898">
    <property type="entry name" value="NHL repeat"/>
    <property type="match status" value="1"/>
</dbReference>
<dbReference type="OrthoDB" id="4663294at2"/>
<reference evidence="5 6" key="1">
    <citation type="submission" date="2016-06" db="EMBL/GenBank/DDBJ databases">
        <authorList>
            <person name="Kjaerup R.B."/>
            <person name="Dalgaard T.S."/>
            <person name="Juul-Madsen H.R."/>
        </authorList>
    </citation>
    <scope>NUCLEOTIDE SEQUENCE [LARGE SCALE GENOMIC DNA]</scope>
    <source>
        <strain evidence="5 6">1165133.8</strain>
    </source>
</reference>
<protein>
    <recommendedName>
        <fullName evidence="7">SMP-30/Gluconolactonase/LRE-like region domain-containing protein</fullName>
    </recommendedName>
</protein>
<evidence type="ECO:0000256" key="3">
    <source>
        <dbReference type="SAM" id="MobiDB-lite"/>
    </source>
</evidence>
<dbReference type="EMBL" id="LZLS01000103">
    <property type="protein sequence ID" value="OBK27016.1"/>
    <property type="molecule type" value="Genomic_DNA"/>
</dbReference>
<dbReference type="InterPro" id="IPR011042">
    <property type="entry name" value="6-blade_b-propeller_TolB-like"/>
</dbReference>
<accession>A0A1A3NYJ9</accession>
<keyword evidence="4" id="KW-0472">Membrane</keyword>
<dbReference type="RefSeq" id="WP_065144285.1">
    <property type="nucleotide sequence ID" value="NZ_LZLS01000103.1"/>
</dbReference>
<dbReference type="Gene3D" id="1.10.510.10">
    <property type="entry name" value="Transferase(Phosphotransferase) domain 1"/>
    <property type="match status" value="1"/>
</dbReference>
<sequence>MNPGQHSDLKTVLVQHGPLDPARAVDVVRQIAAAIDGSPGTSAREVTTSTIALAHDGTAFLTAGTASGATPSQDRTRILVTDSEATHRAAIAALAAVLNECLTGHPPDPAARPSQQRPGLPSAFDDVIIRGLATHPDVRFGSAAELAAAAQHALPMAPRTTPSSQPTVVGAPLPTRAEAPNEVTQTIQIPSAPTTPDQPAVQHRSPTVSYPHSHPRQLPAPPLRPRRGRKGGLLGPIIAAIVVVAAVVAGAITIPRLVHHSAPSAATGPSSPPRTYTSAPVELPFPGLDRPRNVAVDGSGNIYVLSSVLETPDPDPFESGRPKLFKLAPGTNSVTTVDFRGVDFRMANDVTVDAAGNVYLCDGKQVWELSPGAPDPIRLPFQGFVSIAAIAIDAAGNAYAVGNVATGNIHEVRYGAKKLIPGDNRPTDLSFTDLYLPHGITVDKDGNVYVSAGVKGRGKGHVLKLAAGATTTTELPLPDVIEPQHMAVDALGNVFVADGFGKGLFELRAGASTATLIPLGRRTSGVAVDSTGTLFITVPVSRDQSDHVIKNAQVLKLAPDK</sequence>
<proteinExistence type="predicted"/>
<evidence type="ECO:0000256" key="1">
    <source>
        <dbReference type="ARBA" id="ARBA00022729"/>
    </source>
</evidence>